<evidence type="ECO:0000259" key="4">
    <source>
        <dbReference type="Pfam" id="PF02777"/>
    </source>
</evidence>
<feature type="chain" id="PRO_5019190296" description="Manganese/iron superoxide dismutase C-terminal domain-containing protein" evidence="3">
    <location>
        <begin position="28"/>
        <end position="363"/>
    </location>
</feature>
<dbReference type="OrthoDB" id="275227at2759"/>
<evidence type="ECO:0000313" key="5">
    <source>
        <dbReference type="EMBL" id="PPQ68773.1"/>
    </source>
</evidence>
<dbReference type="SUPFAM" id="SSF54719">
    <property type="entry name" value="Fe,Mn superoxide dismutase (SOD), C-terminal domain"/>
    <property type="match status" value="1"/>
</dbReference>
<protein>
    <recommendedName>
        <fullName evidence="4">Manganese/iron superoxide dismutase C-terminal domain-containing protein</fullName>
    </recommendedName>
</protein>
<keyword evidence="3" id="KW-0732">Signal</keyword>
<dbReference type="InterPro" id="IPR013726">
    <property type="entry name" value="Mitofissin"/>
</dbReference>
<dbReference type="Pfam" id="PF02777">
    <property type="entry name" value="Sod_Fe_C"/>
    <property type="match status" value="1"/>
</dbReference>
<sequence length="363" mass="39836">MLGKLFHLGIDALLISAFLAGVKRTTGLTPALSQVPNKDIRQLLSTYLEFEGGLGKFLPPQALKTLTEYQDGLLERLNEEIRTDPKIEPHASVVQTVIRYAHQRERTLAFNYAVLALNNSFFLDQLAPPPPSQSGVENHQSLISEKLAERIRVNYGDLTRLKSTFSAAALGMFSNGWVWLVTDTKGNLGVLPTFGPSTLIIRSRTNMNYNKGAIYREDRTVVSEDGSQPSTSASTSSFSKSSPAGTSPSLPTSGVTPQNPFPSPADPHARQIHVSKPASFDFGPPASIFDNKPPNPDAEQAVTIPSMLNAGETIFPLFTVPVYEHAWMSAGYGVWGKEPWLREFWSVLDWQKVSKAYENAISS</sequence>
<accession>A0A409VRC0</accession>
<dbReference type="PANTHER" id="PTHR43595">
    <property type="entry name" value="37S RIBOSOMAL PROTEIN S26, MITOCHONDRIAL"/>
    <property type="match status" value="1"/>
</dbReference>
<dbReference type="InterPro" id="IPR019832">
    <property type="entry name" value="Mn/Fe_SOD_C"/>
</dbReference>
<dbReference type="Proteomes" id="UP000284842">
    <property type="component" value="Unassembled WGS sequence"/>
</dbReference>
<feature type="region of interest" description="Disordered" evidence="2">
    <location>
        <begin position="220"/>
        <end position="269"/>
    </location>
</feature>
<organism evidence="5 6">
    <name type="scientific">Panaeolus cyanescens</name>
    <dbReference type="NCBI Taxonomy" id="181874"/>
    <lineage>
        <taxon>Eukaryota</taxon>
        <taxon>Fungi</taxon>
        <taxon>Dikarya</taxon>
        <taxon>Basidiomycota</taxon>
        <taxon>Agaricomycotina</taxon>
        <taxon>Agaricomycetes</taxon>
        <taxon>Agaricomycetidae</taxon>
        <taxon>Agaricales</taxon>
        <taxon>Agaricineae</taxon>
        <taxon>Galeropsidaceae</taxon>
        <taxon>Panaeolus</taxon>
    </lineage>
</organism>
<dbReference type="InterPro" id="IPR036314">
    <property type="entry name" value="SOD_C_sf"/>
</dbReference>
<gene>
    <name evidence="5" type="ORF">CVT24_007715</name>
</gene>
<comment type="caution">
    <text evidence="5">The sequence shown here is derived from an EMBL/GenBank/DDBJ whole genome shotgun (WGS) entry which is preliminary data.</text>
</comment>
<dbReference type="InParanoid" id="A0A409VRC0"/>
<dbReference type="GO" id="GO:0005737">
    <property type="term" value="C:cytoplasm"/>
    <property type="evidence" value="ECO:0007669"/>
    <property type="project" value="TreeGrafter"/>
</dbReference>
<dbReference type="GO" id="GO:0004784">
    <property type="term" value="F:superoxide dismutase activity"/>
    <property type="evidence" value="ECO:0007669"/>
    <property type="project" value="InterPro"/>
</dbReference>
<evidence type="ECO:0000313" key="6">
    <source>
        <dbReference type="Proteomes" id="UP000284842"/>
    </source>
</evidence>
<dbReference type="Pfam" id="PF08520">
    <property type="entry name" value="Mitofissin"/>
    <property type="match status" value="1"/>
</dbReference>
<dbReference type="Gene3D" id="3.55.40.20">
    <property type="entry name" value="Iron/manganese superoxide dismutase, C-terminal domain"/>
    <property type="match status" value="2"/>
</dbReference>
<evidence type="ECO:0000256" key="1">
    <source>
        <dbReference type="ARBA" id="ARBA00037226"/>
    </source>
</evidence>
<dbReference type="GO" id="GO:0046872">
    <property type="term" value="F:metal ion binding"/>
    <property type="evidence" value="ECO:0007669"/>
    <property type="project" value="InterPro"/>
</dbReference>
<feature type="compositionally biased region" description="Low complexity" evidence="2">
    <location>
        <begin position="227"/>
        <end position="249"/>
    </location>
</feature>
<reference evidence="5 6" key="1">
    <citation type="journal article" date="2018" name="Evol. Lett.">
        <title>Horizontal gene cluster transfer increased hallucinogenic mushroom diversity.</title>
        <authorList>
            <person name="Reynolds H.T."/>
            <person name="Vijayakumar V."/>
            <person name="Gluck-Thaler E."/>
            <person name="Korotkin H.B."/>
            <person name="Matheny P.B."/>
            <person name="Slot J.C."/>
        </authorList>
    </citation>
    <scope>NUCLEOTIDE SEQUENCE [LARGE SCALE GENOMIC DNA]</scope>
    <source>
        <strain evidence="5 6">2629</strain>
    </source>
</reference>
<feature type="signal peptide" evidence="3">
    <location>
        <begin position="1"/>
        <end position="27"/>
    </location>
</feature>
<evidence type="ECO:0000256" key="3">
    <source>
        <dbReference type="SAM" id="SignalP"/>
    </source>
</evidence>
<feature type="domain" description="Manganese/iron superoxide dismutase C-terminal" evidence="4">
    <location>
        <begin position="145"/>
        <end position="195"/>
    </location>
</feature>
<dbReference type="PANTHER" id="PTHR43595:SF2">
    <property type="entry name" value="SMALL RIBOSOMAL SUBUNIT PROTEIN MS42"/>
    <property type="match status" value="1"/>
</dbReference>
<evidence type="ECO:0000256" key="2">
    <source>
        <dbReference type="SAM" id="MobiDB-lite"/>
    </source>
</evidence>
<dbReference type="STRING" id="181874.A0A409VRC0"/>
<proteinExistence type="predicted"/>
<comment type="function">
    <text evidence="1">Component of the mitochondrial ribosome (mitoribosome), a dedicated translation machinery responsible for the synthesis of mitochondrial genome-encoded proteins, including at least some of the essential transmembrane subunits of the mitochondrial respiratory chain. The mitoribosomes are attached to the mitochondrial inner membrane and translation products are cotranslationally integrated into the membrane.</text>
</comment>
<dbReference type="EMBL" id="NHTK01006000">
    <property type="protein sequence ID" value="PPQ68773.1"/>
    <property type="molecule type" value="Genomic_DNA"/>
</dbReference>
<name>A0A409VRC0_9AGAR</name>
<dbReference type="AlphaFoldDB" id="A0A409VRC0"/>
<keyword evidence="6" id="KW-1185">Reference proteome</keyword>